<dbReference type="AlphaFoldDB" id="A0A6V8PEG8"/>
<protein>
    <recommendedName>
        <fullName evidence="7">DUF4258 domain-containing protein</fullName>
    </recommendedName>
</protein>
<reference evidence="4 5" key="1">
    <citation type="journal article" date="2020" name="Front. Microbiol.">
        <title>Single-cell genomics of novel Actinobacteria with the Wood-Ljungdahl pathway discovered in a serpentinizing system.</title>
        <authorList>
            <person name="Merino N."/>
            <person name="Kawai M."/>
            <person name="Boyd E.S."/>
            <person name="Colman D.R."/>
            <person name="McGlynn S.E."/>
            <person name="Nealson K.H."/>
            <person name="Kurokawa K."/>
            <person name="Hongoh Y."/>
        </authorList>
    </citation>
    <scope>NUCLEOTIDE SEQUENCE [LARGE SCALE GENOMIC DNA]</scope>
    <source>
        <strain evidence="1 6">S34</strain>
        <strain evidence="2 4">S42</strain>
        <strain evidence="3 5">S43</strain>
    </source>
</reference>
<dbReference type="Proteomes" id="UP000588083">
    <property type="component" value="Unassembled WGS sequence"/>
</dbReference>
<evidence type="ECO:0000313" key="2">
    <source>
        <dbReference type="EMBL" id="GFP31809.1"/>
    </source>
</evidence>
<dbReference type="Proteomes" id="UP000568877">
    <property type="component" value="Unassembled WGS sequence"/>
</dbReference>
<organism evidence="1 6">
    <name type="scientific">Candidatus Hakubella thermalkaliphila</name>
    <dbReference type="NCBI Taxonomy" id="2754717"/>
    <lineage>
        <taxon>Bacteria</taxon>
        <taxon>Bacillati</taxon>
        <taxon>Actinomycetota</taxon>
        <taxon>Actinomycetota incertae sedis</taxon>
        <taxon>Candidatus Hakubellales</taxon>
        <taxon>Candidatus Hakubellaceae</taxon>
        <taxon>Candidatus Hakubella</taxon>
    </lineage>
</organism>
<evidence type="ECO:0000313" key="6">
    <source>
        <dbReference type="Proteomes" id="UP000588083"/>
    </source>
</evidence>
<evidence type="ECO:0000313" key="5">
    <source>
        <dbReference type="Proteomes" id="UP000576480"/>
    </source>
</evidence>
<comment type="caution">
    <text evidence="1">The sequence shown here is derived from an EMBL/GenBank/DDBJ whole genome shotgun (WGS) entry which is preliminary data.</text>
</comment>
<gene>
    <name evidence="1" type="ORF">HKBW3S34_01587</name>
    <name evidence="2" type="ORF">HKBW3S42_00114</name>
    <name evidence="3" type="ORF">HKBW3S43_00494</name>
</gene>
<name>A0A6V8PEG8_9ACTN</name>
<evidence type="ECO:0000313" key="4">
    <source>
        <dbReference type="Proteomes" id="UP000568877"/>
    </source>
</evidence>
<dbReference type="RefSeq" id="WP_176235438.1">
    <property type="nucleotide sequence ID" value="NZ_BLSD01000018.1"/>
</dbReference>
<evidence type="ECO:0000313" key="1">
    <source>
        <dbReference type="EMBL" id="GFP30667.1"/>
    </source>
</evidence>
<accession>A0A6V8PEG8</accession>
<proteinExistence type="predicted"/>
<dbReference type="EMBL" id="BLSA01000007">
    <property type="protein sequence ID" value="GFP31809.1"/>
    <property type="molecule type" value="Genomic_DNA"/>
</dbReference>
<dbReference type="EMBL" id="BLRZ01000089">
    <property type="protein sequence ID" value="GFP30667.1"/>
    <property type="molecule type" value="Genomic_DNA"/>
</dbReference>
<sequence length="71" mass="8561">MPFRAVTEEEIVETIRSEKWALAELGRLECRRNFPFGKEWNRKVYATKQVRPIFVEEPTEIVVVTVYTYYF</sequence>
<evidence type="ECO:0008006" key="7">
    <source>
        <dbReference type="Google" id="ProtNLM"/>
    </source>
</evidence>
<dbReference type="EMBL" id="BLSB01000018">
    <property type="protein sequence ID" value="GFP34702.1"/>
    <property type="molecule type" value="Genomic_DNA"/>
</dbReference>
<dbReference type="Proteomes" id="UP000576480">
    <property type="component" value="Unassembled WGS sequence"/>
</dbReference>
<keyword evidence="6" id="KW-1185">Reference proteome</keyword>
<evidence type="ECO:0000313" key="3">
    <source>
        <dbReference type="EMBL" id="GFP34702.1"/>
    </source>
</evidence>